<dbReference type="PANTHER" id="PTHR12903">
    <property type="entry name" value="MITOCHONDRIAL RIBOSOMAL PROTEIN L24"/>
    <property type="match status" value="1"/>
</dbReference>
<dbReference type="SMART" id="SM00739">
    <property type="entry name" value="KOW"/>
    <property type="match status" value="1"/>
</dbReference>
<dbReference type="AlphaFoldDB" id="A0A2A9CS35"/>
<dbReference type="InterPro" id="IPR014722">
    <property type="entry name" value="Rib_uL2_dom2"/>
</dbReference>
<keyword evidence="2 5" id="KW-0689">Ribosomal protein</keyword>
<organism evidence="8 9">
    <name type="scientific">Propionicimonas paludicola</name>
    <dbReference type="NCBI Taxonomy" id="185243"/>
    <lineage>
        <taxon>Bacteria</taxon>
        <taxon>Bacillati</taxon>
        <taxon>Actinomycetota</taxon>
        <taxon>Actinomycetes</taxon>
        <taxon>Propionibacteriales</taxon>
        <taxon>Nocardioidaceae</taxon>
        <taxon>Propionicimonas</taxon>
    </lineage>
</organism>
<evidence type="ECO:0000313" key="9">
    <source>
        <dbReference type="Proteomes" id="UP000226079"/>
    </source>
</evidence>
<dbReference type="Pfam" id="PF17136">
    <property type="entry name" value="ribosomal_L24"/>
    <property type="match status" value="1"/>
</dbReference>
<name>A0A2A9CS35_9ACTN</name>
<evidence type="ECO:0000259" key="7">
    <source>
        <dbReference type="SMART" id="SM00739"/>
    </source>
</evidence>
<protein>
    <recommendedName>
        <fullName evidence="4 5">Large ribosomal subunit protein uL24</fullName>
    </recommendedName>
</protein>
<dbReference type="InterPro" id="IPR005825">
    <property type="entry name" value="Ribosomal_uL24_CS"/>
</dbReference>
<dbReference type="HAMAP" id="MF_01326_B">
    <property type="entry name" value="Ribosomal_uL24_B"/>
    <property type="match status" value="1"/>
</dbReference>
<comment type="function">
    <text evidence="5">One of the proteins that surrounds the polypeptide exit tunnel on the outside of the subunit.</text>
</comment>
<dbReference type="CDD" id="cd06089">
    <property type="entry name" value="KOW_RPL26"/>
    <property type="match status" value="1"/>
</dbReference>
<dbReference type="InterPro" id="IPR057264">
    <property type="entry name" value="Ribosomal_uL24_C"/>
</dbReference>
<evidence type="ECO:0000313" key="8">
    <source>
        <dbReference type="EMBL" id="PFG17001.1"/>
    </source>
</evidence>
<dbReference type="Gene3D" id="2.30.30.30">
    <property type="match status" value="1"/>
</dbReference>
<sequence>MANSLHVKKGDRVKVIAGKDKGRVGEIIAVFPGDGRVIVQGVNLVKKHKAATPNQQTRQNNAAGIITTEAPIDASNVQLVVKVDGKDEVTRVGYERQEVTKRRPDGTEYTATRSVRIARKTGKEI</sequence>
<dbReference type="InterPro" id="IPR041988">
    <property type="entry name" value="Ribosomal_uL24_KOW"/>
</dbReference>
<accession>A0A2A9CS35</accession>
<evidence type="ECO:0000256" key="4">
    <source>
        <dbReference type="ARBA" id="ARBA00035206"/>
    </source>
</evidence>
<keyword evidence="5" id="KW-0694">RNA-binding</keyword>
<dbReference type="EMBL" id="PDJC01000001">
    <property type="protein sequence ID" value="PFG17001.1"/>
    <property type="molecule type" value="Genomic_DNA"/>
</dbReference>
<dbReference type="RefSeq" id="WP_098460479.1">
    <property type="nucleotide sequence ID" value="NZ_PDJC01000001.1"/>
</dbReference>
<dbReference type="OrthoDB" id="9807419at2"/>
<dbReference type="GO" id="GO:0006412">
    <property type="term" value="P:translation"/>
    <property type="evidence" value="ECO:0007669"/>
    <property type="project" value="UniProtKB-UniRule"/>
</dbReference>
<dbReference type="InterPro" id="IPR005824">
    <property type="entry name" value="KOW"/>
</dbReference>
<dbReference type="InterPro" id="IPR008991">
    <property type="entry name" value="Translation_prot_SH3-like_sf"/>
</dbReference>
<dbReference type="Pfam" id="PF00467">
    <property type="entry name" value="KOW"/>
    <property type="match status" value="1"/>
</dbReference>
<keyword evidence="3 5" id="KW-0687">Ribonucleoprotein</keyword>
<dbReference type="PROSITE" id="PS01108">
    <property type="entry name" value="RIBOSOMAL_L24"/>
    <property type="match status" value="1"/>
</dbReference>
<gene>
    <name evidence="5" type="primary">rplX</name>
    <name evidence="8" type="ORF">ATK74_1557</name>
</gene>
<keyword evidence="9" id="KW-1185">Reference proteome</keyword>
<feature type="domain" description="KOW" evidence="7">
    <location>
        <begin position="6"/>
        <end position="33"/>
    </location>
</feature>
<evidence type="ECO:0000256" key="2">
    <source>
        <dbReference type="ARBA" id="ARBA00022980"/>
    </source>
</evidence>
<evidence type="ECO:0000256" key="6">
    <source>
        <dbReference type="RuleBase" id="RU003477"/>
    </source>
</evidence>
<dbReference type="GO" id="GO:0003735">
    <property type="term" value="F:structural constituent of ribosome"/>
    <property type="evidence" value="ECO:0007669"/>
    <property type="project" value="InterPro"/>
</dbReference>
<comment type="similarity">
    <text evidence="1 5 6">Belongs to the universal ribosomal protein uL24 family.</text>
</comment>
<comment type="subunit">
    <text evidence="5">Part of the 50S ribosomal subunit.</text>
</comment>
<dbReference type="InterPro" id="IPR003256">
    <property type="entry name" value="Ribosomal_uL24"/>
</dbReference>
<dbReference type="NCBIfam" id="TIGR01079">
    <property type="entry name" value="rplX_bact"/>
    <property type="match status" value="1"/>
</dbReference>
<comment type="caution">
    <text evidence="8">The sequence shown here is derived from an EMBL/GenBank/DDBJ whole genome shotgun (WGS) entry which is preliminary data.</text>
</comment>
<keyword evidence="5" id="KW-0699">rRNA-binding</keyword>
<dbReference type="Proteomes" id="UP000226079">
    <property type="component" value="Unassembled WGS sequence"/>
</dbReference>
<dbReference type="GO" id="GO:0019843">
    <property type="term" value="F:rRNA binding"/>
    <property type="evidence" value="ECO:0007669"/>
    <property type="project" value="UniProtKB-UniRule"/>
</dbReference>
<dbReference type="GO" id="GO:1990904">
    <property type="term" value="C:ribonucleoprotein complex"/>
    <property type="evidence" value="ECO:0007669"/>
    <property type="project" value="UniProtKB-KW"/>
</dbReference>
<evidence type="ECO:0000256" key="1">
    <source>
        <dbReference type="ARBA" id="ARBA00010618"/>
    </source>
</evidence>
<dbReference type="SUPFAM" id="SSF50104">
    <property type="entry name" value="Translation proteins SH3-like domain"/>
    <property type="match status" value="1"/>
</dbReference>
<reference evidence="8 9" key="1">
    <citation type="submission" date="2017-10" db="EMBL/GenBank/DDBJ databases">
        <title>Sequencing the genomes of 1000 actinobacteria strains.</title>
        <authorList>
            <person name="Klenk H.-P."/>
        </authorList>
    </citation>
    <scope>NUCLEOTIDE SEQUENCE [LARGE SCALE GENOMIC DNA]</scope>
    <source>
        <strain evidence="8 9">DSM 15597</strain>
    </source>
</reference>
<comment type="function">
    <text evidence="5">One of two assembly initiator proteins, it binds directly to the 5'-end of the 23S rRNA, where it nucleates assembly of the 50S subunit.</text>
</comment>
<evidence type="ECO:0000256" key="3">
    <source>
        <dbReference type="ARBA" id="ARBA00023274"/>
    </source>
</evidence>
<dbReference type="GO" id="GO:0005840">
    <property type="term" value="C:ribosome"/>
    <property type="evidence" value="ECO:0007669"/>
    <property type="project" value="UniProtKB-KW"/>
</dbReference>
<proteinExistence type="inferred from homology"/>
<evidence type="ECO:0000256" key="5">
    <source>
        <dbReference type="HAMAP-Rule" id="MF_01326"/>
    </source>
</evidence>